<dbReference type="AlphaFoldDB" id="A0A101MF24"/>
<dbReference type="EMBL" id="LLXE01000226">
    <property type="protein sequence ID" value="KUM59409.1"/>
    <property type="molecule type" value="Genomic_DNA"/>
</dbReference>
<gene>
    <name evidence="1" type="ORF">ACN42_g7747</name>
</gene>
<name>A0A101MF24_PENFR</name>
<dbReference type="Proteomes" id="UP000055045">
    <property type="component" value="Unassembled WGS sequence"/>
</dbReference>
<proteinExistence type="predicted"/>
<organism evidence="1 2">
    <name type="scientific">Penicillium freii</name>
    <dbReference type="NCBI Taxonomy" id="48697"/>
    <lineage>
        <taxon>Eukaryota</taxon>
        <taxon>Fungi</taxon>
        <taxon>Dikarya</taxon>
        <taxon>Ascomycota</taxon>
        <taxon>Pezizomycotina</taxon>
        <taxon>Eurotiomycetes</taxon>
        <taxon>Eurotiomycetidae</taxon>
        <taxon>Eurotiales</taxon>
        <taxon>Aspergillaceae</taxon>
        <taxon>Penicillium</taxon>
    </lineage>
</organism>
<comment type="caution">
    <text evidence="1">The sequence shown here is derived from an EMBL/GenBank/DDBJ whole genome shotgun (WGS) entry which is preliminary data.</text>
</comment>
<keyword evidence="2" id="KW-1185">Reference proteome</keyword>
<reference evidence="1 2" key="1">
    <citation type="submission" date="2015-10" db="EMBL/GenBank/DDBJ databases">
        <title>Genome sequencing of Penicillium freii.</title>
        <authorList>
            <person name="Nguyen H.D."/>
            <person name="Visagie C.M."/>
            <person name="Seifert K.A."/>
        </authorList>
    </citation>
    <scope>NUCLEOTIDE SEQUENCE [LARGE SCALE GENOMIC DNA]</scope>
    <source>
        <strain evidence="1 2">DAOM 242723</strain>
    </source>
</reference>
<evidence type="ECO:0000313" key="1">
    <source>
        <dbReference type="EMBL" id="KUM59409.1"/>
    </source>
</evidence>
<protein>
    <submittedName>
        <fullName evidence="1">Uncharacterized protein</fullName>
    </submittedName>
</protein>
<sequence>MFGEILKYIHNLSGGNVMKKSSRVLRTMDFSLSCHVTHYIYRSLVYLSITLRYSGLFGLVCNSPVQGQVVTPRGSIIAFMLSISAFI</sequence>
<evidence type="ECO:0000313" key="2">
    <source>
        <dbReference type="Proteomes" id="UP000055045"/>
    </source>
</evidence>
<accession>A0A101MF24</accession>